<dbReference type="InterPro" id="IPR050951">
    <property type="entry name" value="Retrovirus_Pol_polyprotein"/>
</dbReference>
<dbReference type="Gene3D" id="3.30.420.10">
    <property type="entry name" value="Ribonuclease H-like superfamily/Ribonuclease H"/>
    <property type="match status" value="1"/>
</dbReference>
<feature type="domain" description="Reverse transcriptase" evidence="2">
    <location>
        <begin position="789"/>
        <end position="859"/>
    </location>
</feature>
<dbReference type="InterPro" id="IPR000477">
    <property type="entry name" value="RT_dom"/>
</dbReference>
<sequence>MAKDGKIKIEKFDGYDFWKMQIEDYLYQKKLHEPLVEAKPAGMKVKDLTLLDRQALGMVRLSFAKNVAYNVVNEKTTCGLIKALSNMYEKPKEKGRGRKQDRGQKQNIGRSKSKKRASKDKEVNMASNDALVCYVENTIEDWIMDFGASFHATYFKEELKRFRLYSGKVCLVDDKTLDIAGVGDVVLKTSFGTSWTLNDVRDNTNLWHQRLGHMIEKGMKILSMKGMISDLQKAGVGFCEPYDPTSVASIGGPCYYVKKTGNTKKVSFVMAGNTKKLQRLKLVYTDVYDPTSVASIGGPCYYVTFIDDSRSKADSVNTTAYLINHGPSVPLGFRIPEEEWQGKEVRHAHLKVFRYDSYIKVKDVARDKIDPKSMKCTFIGYVSDAMGYCFAIQRVTSNLTEPNQKDKVVLEDCPNNLVNNNIILEHGLIQTSHKARVGAQIRVRDSKTVGALWMVEDQIKKTLMIKHHPKRKASKLHRYQEAQATVVLRVRDEGFGLHKADSRQSAEMNGGVNGVPDFSTIIAHQLQNLLPTIVAQVGVVPIRKEYDGKGGAIVYTCWIEKMESVHDMSGCRDSHRVKYTDGSFVGRLPRGGILRFAHGVEMPLFHELARLVPHLVISESKMIRRYVYGLASQIRGMVAATEPKTIQKAVQIAGTLTDEALRNGTIKKNPEKRGNTGEPSIDRNGREDNKRTRTGNAFSTTVNPVRGGYTGTTPECTACGYHHLPEAPYRSYFNCNHLGHFAKDCRVAPRKVNLINARNPVARTYFKGGSTNHIKSCRDNSRNSRTKVSFDQAHRIGEHRIDDLFDQLQGSHYFSKIDLRSGYHQLRVHEDDISKTEFRTCYGHFEFTVMTFGLTNAPADKLLNAPVLALLDGSEDFVVYCDASGLGLGCVLMQRELFSDYDCEISYHPGKANVVADALSWKERVKPKRVRAMNMTLQSSIKDMILAAQKKASDESVELQNSLDKMVELRNDGALYYLDRIWVSLKGDVRTLIMNEAHKSKYFVHPRADKMYYDLRYMYWCPGMNKDIVVYVSKCFTCLKVKAEHQRPSVLLQQHEIPEWKWEGMTMDFVTKLPRTSSGHDTIWVIVDRLTKSAYFLPMHKDYNMDRLASRLTLRFWQSIQEALGTRLDMSTAYHPQTDGQSERTIQTLEDMLRACVLDFGGSWDIHFSLAEVGEGHLIRPELVQETTEKILQIKDRLKALDGVHDTFHVSNLKKCLADPTLQVPLDEIRVDDKLNFVDEPMEIMKREFKKLKRSRIAIVKVWWNSKRGLEFT</sequence>
<dbReference type="PANTHER" id="PTHR37984:SF5">
    <property type="entry name" value="PROTEIN NYNRIN-LIKE"/>
    <property type="match status" value="1"/>
</dbReference>
<dbReference type="InterPro" id="IPR043502">
    <property type="entry name" value="DNA/RNA_pol_sf"/>
</dbReference>
<feature type="region of interest" description="Disordered" evidence="1">
    <location>
        <begin position="661"/>
        <end position="706"/>
    </location>
</feature>
<evidence type="ECO:0000259" key="2">
    <source>
        <dbReference type="Pfam" id="PF00078"/>
    </source>
</evidence>
<dbReference type="Pfam" id="PF17921">
    <property type="entry name" value="Integrase_H2C2"/>
    <property type="match status" value="1"/>
</dbReference>
<organism evidence="5">
    <name type="scientific">Tanacetum cinerariifolium</name>
    <name type="common">Dalmatian daisy</name>
    <name type="synonym">Chrysanthemum cinerariifolium</name>
    <dbReference type="NCBI Taxonomy" id="118510"/>
    <lineage>
        <taxon>Eukaryota</taxon>
        <taxon>Viridiplantae</taxon>
        <taxon>Streptophyta</taxon>
        <taxon>Embryophyta</taxon>
        <taxon>Tracheophyta</taxon>
        <taxon>Spermatophyta</taxon>
        <taxon>Magnoliopsida</taxon>
        <taxon>eudicotyledons</taxon>
        <taxon>Gunneridae</taxon>
        <taxon>Pentapetalae</taxon>
        <taxon>asterids</taxon>
        <taxon>campanulids</taxon>
        <taxon>Asterales</taxon>
        <taxon>Asteraceae</taxon>
        <taxon>Asteroideae</taxon>
        <taxon>Anthemideae</taxon>
        <taxon>Anthemidinae</taxon>
        <taxon>Tanacetum</taxon>
    </lineage>
</organism>
<dbReference type="SUPFAM" id="SSF53098">
    <property type="entry name" value="Ribonuclease H-like"/>
    <property type="match status" value="1"/>
</dbReference>
<keyword evidence="5" id="KW-0695">RNA-directed DNA polymerase</keyword>
<feature type="compositionally biased region" description="Basic and acidic residues" evidence="1">
    <location>
        <begin position="89"/>
        <end position="104"/>
    </location>
</feature>
<dbReference type="AlphaFoldDB" id="A0A6L2KJR3"/>
<dbReference type="CDD" id="cd01647">
    <property type="entry name" value="RT_LTR"/>
    <property type="match status" value="1"/>
</dbReference>
<gene>
    <name evidence="5" type="ORF">Tci_020975</name>
</gene>
<protein>
    <submittedName>
        <fullName evidence="5">Putative reverse transcriptase domain-containing protein</fullName>
    </submittedName>
</protein>
<dbReference type="Gene3D" id="1.10.340.70">
    <property type="match status" value="1"/>
</dbReference>
<proteinExistence type="predicted"/>
<keyword evidence="5" id="KW-0808">Transferase</keyword>
<feature type="region of interest" description="Disordered" evidence="1">
    <location>
        <begin position="89"/>
        <end position="122"/>
    </location>
</feature>
<dbReference type="EMBL" id="BKCJ010002502">
    <property type="protein sequence ID" value="GEU48997.1"/>
    <property type="molecule type" value="Genomic_DNA"/>
</dbReference>
<dbReference type="InterPro" id="IPR036397">
    <property type="entry name" value="RNaseH_sf"/>
</dbReference>
<evidence type="ECO:0000259" key="4">
    <source>
        <dbReference type="Pfam" id="PF17921"/>
    </source>
</evidence>
<dbReference type="Pfam" id="PF00078">
    <property type="entry name" value="RVT_1"/>
    <property type="match status" value="1"/>
</dbReference>
<dbReference type="Gene3D" id="3.30.70.270">
    <property type="match status" value="1"/>
</dbReference>
<dbReference type="PANTHER" id="PTHR37984">
    <property type="entry name" value="PROTEIN CBG26694"/>
    <property type="match status" value="1"/>
</dbReference>
<dbReference type="SUPFAM" id="SSF56672">
    <property type="entry name" value="DNA/RNA polymerases"/>
    <property type="match status" value="1"/>
</dbReference>
<name>A0A6L2KJR3_TANCI</name>
<dbReference type="Gene3D" id="3.10.10.10">
    <property type="entry name" value="HIV Type 1 Reverse Transcriptase, subunit A, domain 1"/>
    <property type="match status" value="1"/>
</dbReference>
<dbReference type="GO" id="GO:0003676">
    <property type="term" value="F:nucleic acid binding"/>
    <property type="evidence" value="ECO:0007669"/>
    <property type="project" value="InterPro"/>
</dbReference>
<comment type="caution">
    <text evidence="5">The sequence shown here is derived from an EMBL/GenBank/DDBJ whole genome shotgun (WGS) entry which is preliminary data.</text>
</comment>
<dbReference type="Pfam" id="PF13976">
    <property type="entry name" value="gag_pre-integrs"/>
    <property type="match status" value="1"/>
</dbReference>
<reference evidence="5" key="1">
    <citation type="journal article" date="2019" name="Sci. Rep.">
        <title>Draft genome of Tanacetum cinerariifolium, the natural source of mosquito coil.</title>
        <authorList>
            <person name="Yamashiro T."/>
            <person name="Shiraishi A."/>
            <person name="Satake H."/>
            <person name="Nakayama K."/>
        </authorList>
    </citation>
    <scope>NUCLEOTIDE SEQUENCE</scope>
</reference>
<dbReference type="InterPro" id="IPR041588">
    <property type="entry name" value="Integrase_H2C2"/>
</dbReference>
<accession>A0A6L2KJR3</accession>
<evidence type="ECO:0000313" key="5">
    <source>
        <dbReference type="EMBL" id="GEU48997.1"/>
    </source>
</evidence>
<dbReference type="GO" id="GO:0004190">
    <property type="term" value="F:aspartic-type endopeptidase activity"/>
    <property type="evidence" value="ECO:0007669"/>
    <property type="project" value="UniProtKB-KW"/>
</dbReference>
<feature type="compositionally biased region" description="Basic and acidic residues" evidence="1">
    <location>
        <begin position="668"/>
        <end position="691"/>
    </location>
</feature>
<feature type="domain" description="GAG-pre-integrase" evidence="3">
    <location>
        <begin position="196"/>
        <end position="241"/>
    </location>
</feature>
<keyword evidence="5" id="KW-0548">Nucleotidyltransferase</keyword>
<dbReference type="InterPro" id="IPR025724">
    <property type="entry name" value="GAG-pre-integrase_dom"/>
</dbReference>
<dbReference type="InterPro" id="IPR012337">
    <property type="entry name" value="RNaseH-like_sf"/>
</dbReference>
<feature type="domain" description="Integrase zinc-binding" evidence="4">
    <location>
        <begin position="989"/>
        <end position="1043"/>
    </location>
</feature>
<evidence type="ECO:0000256" key="1">
    <source>
        <dbReference type="SAM" id="MobiDB-lite"/>
    </source>
</evidence>
<evidence type="ECO:0000259" key="3">
    <source>
        <dbReference type="Pfam" id="PF13976"/>
    </source>
</evidence>
<feature type="compositionally biased region" description="Polar residues" evidence="1">
    <location>
        <begin position="694"/>
        <end position="703"/>
    </location>
</feature>
<dbReference type="GO" id="GO:0003964">
    <property type="term" value="F:RNA-directed DNA polymerase activity"/>
    <property type="evidence" value="ECO:0007669"/>
    <property type="project" value="UniProtKB-KW"/>
</dbReference>
<dbReference type="InterPro" id="IPR043128">
    <property type="entry name" value="Rev_trsase/Diguanyl_cyclase"/>
</dbReference>